<proteinExistence type="predicted"/>
<dbReference type="InterPro" id="IPR054221">
    <property type="entry name" value="DUF6941"/>
</dbReference>
<dbReference type="Pfam" id="PF22091">
    <property type="entry name" value="DUF6941"/>
    <property type="match status" value="1"/>
</dbReference>
<evidence type="ECO:0008006" key="3">
    <source>
        <dbReference type="Google" id="ProtNLM"/>
    </source>
</evidence>
<protein>
    <recommendedName>
        <fullName evidence="3">DUF1616 domain-containing protein</fullName>
    </recommendedName>
</protein>
<organism evidence="1 2">
    <name type="scientific">Candidatus Nomurabacteria bacterium GW2011_GWC2_41_8</name>
    <dbReference type="NCBI Taxonomy" id="1618755"/>
    <lineage>
        <taxon>Bacteria</taxon>
        <taxon>Candidatus Nomuraibacteriota</taxon>
    </lineage>
</organism>
<reference evidence="1 2" key="1">
    <citation type="journal article" date="2015" name="Nature">
        <title>rRNA introns, odd ribosomes, and small enigmatic genomes across a large radiation of phyla.</title>
        <authorList>
            <person name="Brown C.T."/>
            <person name="Hug L.A."/>
            <person name="Thomas B.C."/>
            <person name="Sharon I."/>
            <person name="Castelle C.J."/>
            <person name="Singh A."/>
            <person name="Wilkins M.J."/>
            <person name="Williams K.H."/>
            <person name="Banfield J.F."/>
        </authorList>
    </citation>
    <scope>NUCLEOTIDE SEQUENCE [LARGE SCALE GENOMIC DNA]</scope>
</reference>
<name>A0A0G0XEG8_9BACT</name>
<sequence>MMVNIMLKVNFFHICENAILESGTNNVSLINIFENINANNFPAIHPVLRIVVGLENKNPGIYDVELVFLDEKAEILKIPAKVTIGTNGKGNWVHKIISYPIPRELTHQIKLNYEGKTIYTGYLTINNK</sequence>
<dbReference type="EMBL" id="LCCC01000034">
    <property type="protein sequence ID" value="KKS23289.1"/>
    <property type="molecule type" value="Genomic_DNA"/>
</dbReference>
<gene>
    <name evidence="1" type="ORF">UU82_C0034G0007</name>
</gene>
<dbReference type="Proteomes" id="UP000033949">
    <property type="component" value="Unassembled WGS sequence"/>
</dbReference>
<dbReference type="AlphaFoldDB" id="A0A0G0XEG8"/>
<accession>A0A0G0XEG8</accession>
<evidence type="ECO:0000313" key="2">
    <source>
        <dbReference type="Proteomes" id="UP000033949"/>
    </source>
</evidence>
<comment type="caution">
    <text evidence="1">The sequence shown here is derived from an EMBL/GenBank/DDBJ whole genome shotgun (WGS) entry which is preliminary data.</text>
</comment>
<evidence type="ECO:0000313" key="1">
    <source>
        <dbReference type="EMBL" id="KKS23289.1"/>
    </source>
</evidence>